<dbReference type="GeneID" id="80889207"/>
<evidence type="ECO:0000256" key="6">
    <source>
        <dbReference type="ARBA" id="ARBA00022729"/>
    </source>
</evidence>
<dbReference type="Pfam" id="PF05730">
    <property type="entry name" value="CFEM"/>
    <property type="match status" value="1"/>
</dbReference>
<feature type="compositionally biased region" description="Low complexity" evidence="9">
    <location>
        <begin position="650"/>
        <end position="668"/>
    </location>
</feature>
<name>A0A9W8Q808_AKAMU</name>
<evidence type="ECO:0000256" key="1">
    <source>
        <dbReference type="ARBA" id="ARBA00004589"/>
    </source>
</evidence>
<dbReference type="Proteomes" id="UP001144673">
    <property type="component" value="Chromosome 3"/>
</dbReference>
<evidence type="ECO:0000256" key="7">
    <source>
        <dbReference type="ARBA" id="ARBA00023157"/>
    </source>
</evidence>
<evidence type="ECO:0000256" key="4">
    <source>
        <dbReference type="ARBA" id="ARBA00022525"/>
    </source>
</evidence>
<proteinExistence type="inferred from homology"/>
<sequence length="718" mass="73595">MKVTYALAIAATFEQATATFDIVGDVFKYWTDLKPFTCPGKVPVICKPDQIPGYNWKDTPVGPIGGYGGCNFKGWTCKKKFGRRDMLAGRQDDGSKLIEADVGVDGSDNNPVISAGDDIGTFDINSFSVESEFDARFEFHYTMPDGSVCKQSSPVSSQGTSIVNTQCGGAKSVKMVLPENQGNQKRTFGLLKKLCKVKCHKIDFWCKPPPGKTTTTPPATQTTTKNTPPPQTTTTQQTTPPGQTTTSSVSTPPGQSTSSSVSTPPGQTTTSSVSTPPGQSTTSSVSTPPGQSTSSSVSTPPGQSTSSSVSTPPGQTTTSSVSTPPGQSTSSSVSTPPGQSTSSSVSTPPGQTTTSSVSTPPGQSTSSSVSTPPGQSTSSSISTPPGQTTTSVVTTPPATQTTPPVTVTSVITTTYDTTSTVFTTSTKTITSCGPEITSCPIKTPGGTHVITVTIPVSTTICPVTETRPVTITQTQPGQTQPTQSSDKPKGTETKTSPPVPSQSLPCPESVPRCLNSWLDVVKECKNNADAECFCKNSEFTKNVFSCLYSYGGSDKNVADSISFFQGICAPYAGKNPNIVTGAETITQIITVTPAPQPSGGAMTTITIDTTITEPCVTSGTTIPGSSTTRVISTEMPVPQVTFTPPAGEKQPVPTGQPGQQPGKPAPGGEVPTTVAPGLPVGTGVPTVPSGTAPPTVNGAGKAQAGLLGVVAMVLVAAL</sequence>
<keyword evidence="12" id="KW-1185">Reference proteome</keyword>
<keyword evidence="4" id="KW-0964">Secreted</keyword>
<feature type="compositionally biased region" description="Low complexity" evidence="9">
    <location>
        <begin position="467"/>
        <end position="483"/>
    </location>
</feature>
<feature type="domain" description="CFEM" evidence="10">
    <location>
        <begin position="507"/>
        <end position="569"/>
    </location>
</feature>
<dbReference type="PANTHER" id="PTHR14054:SF14">
    <property type="entry name" value="REPETIN"/>
    <property type="match status" value="1"/>
</dbReference>
<dbReference type="AlphaFoldDB" id="A0A9W8Q808"/>
<evidence type="ECO:0000256" key="5">
    <source>
        <dbReference type="ARBA" id="ARBA00022622"/>
    </source>
</evidence>
<feature type="region of interest" description="Disordered" evidence="9">
    <location>
        <begin position="467"/>
        <end position="506"/>
    </location>
</feature>
<dbReference type="EMBL" id="JAJHUN010000010">
    <property type="protein sequence ID" value="KAJ4147536.1"/>
    <property type="molecule type" value="Genomic_DNA"/>
</dbReference>
<keyword evidence="5" id="KW-0325">Glycoprotein</keyword>
<feature type="compositionally biased region" description="Low complexity" evidence="9">
    <location>
        <begin position="212"/>
        <end position="405"/>
    </location>
</feature>
<organism evidence="11 12">
    <name type="scientific">Akanthomyces muscarius</name>
    <name type="common">Entomopathogenic fungus</name>
    <name type="synonym">Lecanicillium muscarium</name>
    <dbReference type="NCBI Taxonomy" id="2231603"/>
    <lineage>
        <taxon>Eukaryota</taxon>
        <taxon>Fungi</taxon>
        <taxon>Dikarya</taxon>
        <taxon>Ascomycota</taxon>
        <taxon>Pezizomycotina</taxon>
        <taxon>Sordariomycetes</taxon>
        <taxon>Hypocreomycetidae</taxon>
        <taxon>Hypocreales</taxon>
        <taxon>Cordycipitaceae</taxon>
        <taxon>Akanthomyces</taxon>
    </lineage>
</organism>
<comment type="similarity">
    <text evidence="3">Belongs to the RBT5 family.</text>
</comment>
<dbReference type="KEGG" id="amus:LMH87_002048"/>
<reference evidence="11" key="1">
    <citation type="journal article" date="2023" name="Access Microbiol">
        <title>De-novo genome assembly for Akanthomyces muscarius, a biocontrol agent of insect agricultural pests.</title>
        <authorList>
            <person name="Erdos Z."/>
            <person name="Studholme D.J."/>
            <person name="Raymond B."/>
            <person name="Sharma M."/>
        </authorList>
    </citation>
    <scope>NUCLEOTIDE SEQUENCE</scope>
    <source>
        <strain evidence="11">Ve6</strain>
    </source>
</reference>
<accession>A0A9W8Q808</accession>
<evidence type="ECO:0000259" key="10">
    <source>
        <dbReference type="Pfam" id="PF05730"/>
    </source>
</evidence>
<dbReference type="GO" id="GO:0098552">
    <property type="term" value="C:side of membrane"/>
    <property type="evidence" value="ECO:0007669"/>
    <property type="project" value="UniProtKB-KW"/>
</dbReference>
<keyword evidence="5" id="KW-0472">Membrane</keyword>
<dbReference type="GO" id="GO:0005576">
    <property type="term" value="C:extracellular region"/>
    <property type="evidence" value="ECO:0007669"/>
    <property type="project" value="UniProtKB-SubCell"/>
</dbReference>
<dbReference type="RefSeq" id="XP_056050477.1">
    <property type="nucleotide sequence ID" value="XM_056193439.1"/>
</dbReference>
<evidence type="ECO:0000256" key="2">
    <source>
        <dbReference type="ARBA" id="ARBA00004613"/>
    </source>
</evidence>
<dbReference type="PANTHER" id="PTHR14054">
    <property type="entry name" value="REPETIN"/>
    <property type="match status" value="1"/>
</dbReference>
<feature type="region of interest" description="Disordered" evidence="9">
    <location>
        <begin position="639"/>
        <end position="692"/>
    </location>
</feature>
<gene>
    <name evidence="11" type="ORF">LMH87_002048</name>
</gene>
<comment type="caution">
    <text evidence="11">The sequence shown here is derived from an EMBL/GenBank/DDBJ whole genome shotgun (WGS) entry which is preliminary data.</text>
</comment>
<evidence type="ECO:0000313" key="11">
    <source>
        <dbReference type="EMBL" id="KAJ4147536.1"/>
    </source>
</evidence>
<evidence type="ECO:0000256" key="9">
    <source>
        <dbReference type="SAM" id="MobiDB-lite"/>
    </source>
</evidence>
<protein>
    <recommendedName>
        <fullName evidence="10">CFEM domain-containing protein</fullName>
    </recommendedName>
</protein>
<evidence type="ECO:0000256" key="3">
    <source>
        <dbReference type="ARBA" id="ARBA00010031"/>
    </source>
</evidence>
<feature type="region of interest" description="Disordered" evidence="9">
    <location>
        <begin position="207"/>
        <end position="405"/>
    </location>
</feature>
<comment type="subcellular location">
    <subcellularLocation>
        <location evidence="1">Membrane</location>
        <topology evidence="1">Lipid-anchor</topology>
        <topology evidence="1">GPI-anchor</topology>
    </subcellularLocation>
    <subcellularLocation>
        <location evidence="2">Secreted</location>
    </subcellularLocation>
</comment>
<keyword evidence="6" id="KW-0732">Signal</keyword>
<dbReference type="InterPro" id="IPR008427">
    <property type="entry name" value="Extracellular_membr_CFEM_dom"/>
</dbReference>
<keyword evidence="5" id="KW-0336">GPI-anchor</keyword>
<feature type="compositionally biased region" description="Polar residues" evidence="9">
    <location>
        <begin position="493"/>
        <end position="504"/>
    </location>
</feature>
<evidence type="ECO:0000256" key="8">
    <source>
        <dbReference type="ARBA" id="ARBA00023288"/>
    </source>
</evidence>
<keyword evidence="7" id="KW-1015">Disulfide bond</keyword>
<keyword evidence="8" id="KW-0449">Lipoprotein</keyword>
<evidence type="ECO:0000313" key="12">
    <source>
        <dbReference type="Proteomes" id="UP001144673"/>
    </source>
</evidence>